<dbReference type="InterPro" id="IPR011256">
    <property type="entry name" value="Reg_factor_effector_dom_sf"/>
</dbReference>
<comment type="caution">
    <text evidence="2">The sequence shown here is derived from an EMBL/GenBank/DDBJ whole genome shotgun (WGS) entry which is preliminary data.</text>
</comment>
<dbReference type="InterPro" id="IPR010499">
    <property type="entry name" value="AraC_E-bd"/>
</dbReference>
<dbReference type="PANTHER" id="PTHR36444">
    <property type="entry name" value="TRANSCRIPTIONAL REGULATOR PROTEIN YOBU-RELATED"/>
    <property type="match status" value="1"/>
</dbReference>
<name>U2J3S4_9STRE</name>
<dbReference type="SMART" id="SM00871">
    <property type="entry name" value="AraC_E_bind"/>
    <property type="match status" value="1"/>
</dbReference>
<dbReference type="RefSeq" id="WP_019770685.1">
    <property type="nucleotide sequence ID" value="NZ_KI259717.1"/>
</dbReference>
<dbReference type="Pfam" id="PF14526">
    <property type="entry name" value="Cass2"/>
    <property type="match status" value="1"/>
</dbReference>
<feature type="domain" description="AraC effector-binding" evidence="1">
    <location>
        <begin position="3"/>
        <end position="133"/>
    </location>
</feature>
<dbReference type="Proteomes" id="UP000016617">
    <property type="component" value="Unassembled WGS sequence"/>
</dbReference>
<sequence>MSLNKDCPAAWEQLFQNYNVQALEELGNGQAYGVCLNLPRQGGINYLAGYQVHDRAKAEELGLTVMEVTSAKYAILPISGPVPDSIRQGFQKAWQEFFPRSIYRHAEGPDLEVYSKQNLSVPNFQMELWFSVTK</sequence>
<dbReference type="Gene3D" id="3.20.80.10">
    <property type="entry name" value="Regulatory factor, effector binding domain"/>
    <property type="match status" value="1"/>
</dbReference>
<reference evidence="2 3" key="1">
    <citation type="submission" date="2013-06" db="EMBL/GenBank/DDBJ databases">
        <authorList>
            <person name="Weinstock G."/>
            <person name="Sodergren E."/>
            <person name="Lobos E.A."/>
            <person name="Fulton L."/>
            <person name="Fulton R."/>
            <person name="Courtney L."/>
            <person name="Fronick C."/>
            <person name="O'Laughlin M."/>
            <person name="Godfrey J."/>
            <person name="Wilson R.M."/>
            <person name="Miner T."/>
            <person name="Farmer C."/>
            <person name="Delehaunty K."/>
            <person name="Cordes M."/>
            <person name="Minx P."/>
            <person name="Tomlinson C."/>
            <person name="Chen J."/>
            <person name="Wollam A."/>
            <person name="Pepin K.H."/>
            <person name="Bhonagiri V."/>
            <person name="Zhang X."/>
            <person name="Warren W."/>
            <person name="Mitreva M."/>
            <person name="Mardis E.R."/>
            <person name="Wilson R.K."/>
        </authorList>
    </citation>
    <scope>NUCLEOTIDE SEQUENCE [LARGE SCALE GENOMIC DNA]</scope>
    <source>
        <strain evidence="2 3">W1703</strain>
    </source>
</reference>
<dbReference type="InterPro" id="IPR029441">
    <property type="entry name" value="Cass2"/>
</dbReference>
<evidence type="ECO:0000313" key="2">
    <source>
        <dbReference type="EMBL" id="ERJ74420.1"/>
    </source>
</evidence>
<dbReference type="PATRIC" id="fig|1227275.3.peg.1439"/>
<evidence type="ECO:0000313" key="3">
    <source>
        <dbReference type="Proteomes" id="UP000016617"/>
    </source>
</evidence>
<dbReference type="HOGENOM" id="CLU_000445_81_11_9"/>
<organism evidence="2 3">
    <name type="scientific">Streptococcus sobrinus W1703</name>
    <dbReference type="NCBI Taxonomy" id="1227275"/>
    <lineage>
        <taxon>Bacteria</taxon>
        <taxon>Bacillati</taxon>
        <taxon>Bacillota</taxon>
        <taxon>Bacilli</taxon>
        <taxon>Lactobacillales</taxon>
        <taxon>Streptococcaceae</taxon>
        <taxon>Streptococcus</taxon>
    </lineage>
</organism>
<dbReference type="EMBL" id="AWVA01000101">
    <property type="protein sequence ID" value="ERJ74420.1"/>
    <property type="molecule type" value="Genomic_DNA"/>
</dbReference>
<dbReference type="AlphaFoldDB" id="U2J3S4"/>
<dbReference type="PANTHER" id="PTHR36444:SF2">
    <property type="entry name" value="TRANSCRIPTIONAL REGULATOR PROTEIN YOBU-RELATED"/>
    <property type="match status" value="1"/>
</dbReference>
<dbReference type="SUPFAM" id="SSF55136">
    <property type="entry name" value="Probable bacterial effector-binding domain"/>
    <property type="match status" value="1"/>
</dbReference>
<accession>U2J3S4</accession>
<evidence type="ECO:0000259" key="1">
    <source>
        <dbReference type="SMART" id="SM00871"/>
    </source>
</evidence>
<dbReference type="InterPro" id="IPR053182">
    <property type="entry name" value="YobU-like_regulator"/>
</dbReference>
<protein>
    <submittedName>
        <fullName evidence="2">Transcriptional regulator, effector binding domain protein</fullName>
    </submittedName>
</protein>
<dbReference type="OrthoDB" id="9801123at2"/>
<proteinExistence type="predicted"/>
<gene>
    <name evidence="2" type="ORF">HMPREF1557_01617</name>
</gene>